<dbReference type="RefSeq" id="WP_184952392.1">
    <property type="nucleotide sequence ID" value="NZ_BOMC01000053.1"/>
</dbReference>
<dbReference type="AlphaFoldDB" id="A0A7W7CT09"/>
<protein>
    <submittedName>
        <fullName evidence="1">Uncharacterized protein</fullName>
    </submittedName>
</protein>
<keyword evidence="2" id="KW-1185">Reference proteome</keyword>
<evidence type="ECO:0000313" key="1">
    <source>
        <dbReference type="EMBL" id="MBB4693814.1"/>
    </source>
</evidence>
<reference evidence="1 2" key="1">
    <citation type="submission" date="2020-08" db="EMBL/GenBank/DDBJ databases">
        <title>Sequencing the genomes of 1000 actinobacteria strains.</title>
        <authorList>
            <person name="Klenk H.-P."/>
        </authorList>
    </citation>
    <scope>NUCLEOTIDE SEQUENCE [LARGE SCALE GENOMIC DNA]</scope>
    <source>
        <strain evidence="1 2">DSM 45518</strain>
    </source>
</reference>
<sequence>MTGAVRNSELLGILVAIVQGPQGRLQAVELAGRGLAAAARCDLAVMADKHSVYTEPEPVLIERSLAFADRAVELGEIIDGLADLWRSRRTGEIGDPAFEAALGDLVRRIEEWPGRAFPGL</sequence>
<organism evidence="1 2">
    <name type="scientific">Paractinoplanes abujensis</name>
    <dbReference type="NCBI Taxonomy" id="882441"/>
    <lineage>
        <taxon>Bacteria</taxon>
        <taxon>Bacillati</taxon>
        <taxon>Actinomycetota</taxon>
        <taxon>Actinomycetes</taxon>
        <taxon>Micromonosporales</taxon>
        <taxon>Micromonosporaceae</taxon>
        <taxon>Paractinoplanes</taxon>
    </lineage>
</organism>
<proteinExistence type="predicted"/>
<name>A0A7W7CT09_9ACTN</name>
<accession>A0A7W7CT09</accession>
<evidence type="ECO:0000313" key="2">
    <source>
        <dbReference type="Proteomes" id="UP000542742"/>
    </source>
</evidence>
<dbReference type="Proteomes" id="UP000542742">
    <property type="component" value="Unassembled WGS sequence"/>
</dbReference>
<gene>
    <name evidence="1" type="ORF">BKA14_003962</name>
</gene>
<dbReference type="EMBL" id="JACHMF010000001">
    <property type="protein sequence ID" value="MBB4693814.1"/>
    <property type="molecule type" value="Genomic_DNA"/>
</dbReference>
<comment type="caution">
    <text evidence="1">The sequence shown here is derived from an EMBL/GenBank/DDBJ whole genome shotgun (WGS) entry which is preliminary data.</text>
</comment>